<dbReference type="RefSeq" id="XP_013895567.1">
    <property type="nucleotide sequence ID" value="XM_014040113.1"/>
</dbReference>
<evidence type="ECO:0000256" key="5">
    <source>
        <dbReference type="ARBA" id="ARBA00022692"/>
    </source>
</evidence>
<sequence>LLAHRSFKTYRPVEYFLSFLAVHAIQGPPIEWVSNHRASAGYLESLTLTPPHPPGTTTCTADVERSFLDRANARDLSAQAFYRLMEATWVHQAVARYALTFAVAGYPGIVWSMAFPTFIGWHETFLVNSAAHMWGRQPWNTGDLSRNNWWVALISFGEGWHNSHHAFPSSAAHGLDPWEIDIVYTCIRIMAALGLAWDVKLPSKRDMERRRQPDGKQKAW</sequence>
<evidence type="ECO:0000259" key="15">
    <source>
        <dbReference type="Pfam" id="PF00487"/>
    </source>
</evidence>
<feature type="domain" description="Fatty acid desaturase" evidence="15">
    <location>
        <begin position="82"/>
        <end position="173"/>
    </location>
</feature>
<evidence type="ECO:0000256" key="4">
    <source>
        <dbReference type="ARBA" id="ARBA00022516"/>
    </source>
</evidence>
<accession>A0A0D2J9V8</accession>
<gene>
    <name evidence="16" type="ORF">MNEG_11416</name>
</gene>
<organism evidence="16 17">
    <name type="scientific">Monoraphidium neglectum</name>
    <dbReference type="NCBI Taxonomy" id="145388"/>
    <lineage>
        <taxon>Eukaryota</taxon>
        <taxon>Viridiplantae</taxon>
        <taxon>Chlorophyta</taxon>
        <taxon>core chlorophytes</taxon>
        <taxon>Chlorophyceae</taxon>
        <taxon>CS clade</taxon>
        <taxon>Sphaeropleales</taxon>
        <taxon>Selenastraceae</taxon>
        <taxon>Monoraphidium</taxon>
    </lineage>
</organism>
<keyword evidence="8 13" id="KW-0560">Oxidoreductase</keyword>
<keyword evidence="7 14" id="KW-1133">Transmembrane helix</keyword>
<dbReference type="CDD" id="cd03505">
    <property type="entry name" value="Delta9-FADS-like"/>
    <property type="match status" value="1"/>
</dbReference>
<dbReference type="InterPro" id="IPR005804">
    <property type="entry name" value="FA_desaturase_dom"/>
</dbReference>
<evidence type="ECO:0000256" key="6">
    <source>
        <dbReference type="ARBA" id="ARBA00022832"/>
    </source>
</evidence>
<evidence type="ECO:0000256" key="1">
    <source>
        <dbReference type="ARBA" id="ARBA00004141"/>
    </source>
</evidence>
<dbReference type="Proteomes" id="UP000054498">
    <property type="component" value="Unassembled WGS sequence"/>
</dbReference>
<evidence type="ECO:0000256" key="9">
    <source>
        <dbReference type="ARBA" id="ARBA00023004"/>
    </source>
</evidence>
<comment type="subcellular location">
    <subcellularLocation>
        <location evidence="1">Membrane</location>
        <topology evidence="1">Multi-pass membrane protein</topology>
    </subcellularLocation>
</comment>
<evidence type="ECO:0000256" key="12">
    <source>
        <dbReference type="ARBA" id="ARBA00023160"/>
    </source>
</evidence>
<comment type="cofactor">
    <cofactor evidence="13">
        <name>Fe(2+)</name>
        <dbReference type="ChEBI" id="CHEBI:29033"/>
    </cofactor>
</comment>
<keyword evidence="5 13" id="KW-0812">Transmembrane</keyword>
<dbReference type="PANTHER" id="PTHR11351:SF31">
    <property type="entry name" value="DESATURASE 1, ISOFORM A-RELATED"/>
    <property type="match status" value="1"/>
</dbReference>
<keyword evidence="9" id="KW-0408">Iron</keyword>
<evidence type="ECO:0000313" key="17">
    <source>
        <dbReference type="Proteomes" id="UP000054498"/>
    </source>
</evidence>
<evidence type="ECO:0000256" key="11">
    <source>
        <dbReference type="ARBA" id="ARBA00023136"/>
    </source>
</evidence>
<keyword evidence="12 13" id="KW-0275">Fatty acid biosynthesis</keyword>
<dbReference type="GO" id="GO:0016717">
    <property type="term" value="F:oxidoreductase activity, acting on paired donors, with oxidation of a pair of donors resulting in the reduction of molecular oxygen to two molecules of water"/>
    <property type="evidence" value="ECO:0007669"/>
    <property type="project" value="InterPro"/>
</dbReference>
<dbReference type="PANTHER" id="PTHR11351">
    <property type="entry name" value="ACYL-COA DESATURASE"/>
    <property type="match status" value="1"/>
</dbReference>
<dbReference type="InterPro" id="IPR015876">
    <property type="entry name" value="Acyl-CoA_DS"/>
</dbReference>
<feature type="transmembrane region" description="Helical" evidence="14">
    <location>
        <begin position="97"/>
        <end position="119"/>
    </location>
</feature>
<dbReference type="Pfam" id="PF00487">
    <property type="entry name" value="FA_desaturase"/>
    <property type="match status" value="1"/>
</dbReference>
<evidence type="ECO:0000256" key="10">
    <source>
        <dbReference type="ARBA" id="ARBA00023098"/>
    </source>
</evidence>
<evidence type="ECO:0000313" key="16">
    <source>
        <dbReference type="EMBL" id="KIY96547.1"/>
    </source>
</evidence>
<dbReference type="OrthoDB" id="10260134at2759"/>
<evidence type="ECO:0000256" key="13">
    <source>
        <dbReference type="RuleBase" id="RU000581"/>
    </source>
</evidence>
<keyword evidence="4 13" id="KW-0444">Lipid biosynthesis</keyword>
<keyword evidence="10" id="KW-0443">Lipid metabolism</keyword>
<comment type="pathway">
    <text evidence="2">Lipid metabolism.</text>
</comment>
<dbReference type="EMBL" id="KK102950">
    <property type="protein sequence ID" value="KIY96547.1"/>
    <property type="molecule type" value="Genomic_DNA"/>
</dbReference>
<protein>
    <recommendedName>
        <fullName evidence="15">Fatty acid desaturase domain-containing protein</fullName>
    </recommendedName>
</protein>
<feature type="non-terminal residue" evidence="16">
    <location>
        <position position="1"/>
    </location>
</feature>
<keyword evidence="17" id="KW-1185">Reference proteome</keyword>
<reference evidence="16 17" key="1">
    <citation type="journal article" date="2013" name="BMC Genomics">
        <title>Reconstruction of the lipid metabolism for the microalga Monoraphidium neglectum from its genome sequence reveals characteristics suitable for biofuel production.</title>
        <authorList>
            <person name="Bogen C."/>
            <person name="Al-Dilaimi A."/>
            <person name="Albersmeier A."/>
            <person name="Wichmann J."/>
            <person name="Grundmann M."/>
            <person name="Rupp O."/>
            <person name="Lauersen K.J."/>
            <person name="Blifernez-Klassen O."/>
            <person name="Kalinowski J."/>
            <person name="Goesmann A."/>
            <person name="Mussgnug J.H."/>
            <person name="Kruse O."/>
        </authorList>
    </citation>
    <scope>NUCLEOTIDE SEQUENCE [LARGE SCALE GENOMIC DNA]</scope>
    <source>
        <strain evidence="16 17">SAG 48.87</strain>
    </source>
</reference>
<keyword evidence="6" id="KW-0276">Fatty acid metabolism</keyword>
<dbReference type="PRINTS" id="PR00075">
    <property type="entry name" value="FACDDSATRASE"/>
</dbReference>
<comment type="similarity">
    <text evidence="3 13">Belongs to the fatty acid desaturase type 1 family.</text>
</comment>
<dbReference type="GeneID" id="25728676"/>
<proteinExistence type="inferred from homology"/>
<evidence type="ECO:0000256" key="3">
    <source>
        <dbReference type="ARBA" id="ARBA00009295"/>
    </source>
</evidence>
<dbReference type="GO" id="GO:0016020">
    <property type="term" value="C:membrane"/>
    <property type="evidence" value="ECO:0007669"/>
    <property type="project" value="UniProtKB-SubCell"/>
</dbReference>
<keyword evidence="11 14" id="KW-0472">Membrane</keyword>
<evidence type="ECO:0000256" key="7">
    <source>
        <dbReference type="ARBA" id="ARBA00022989"/>
    </source>
</evidence>
<dbReference type="STRING" id="145388.A0A0D2J9V8"/>
<comment type="domain">
    <text evidence="13">The histidine box domains are involved in binding the catalytic metal ions.</text>
</comment>
<name>A0A0D2J9V8_9CHLO</name>
<evidence type="ECO:0000256" key="8">
    <source>
        <dbReference type="ARBA" id="ARBA00023002"/>
    </source>
</evidence>
<dbReference type="KEGG" id="mng:MNEG_11416"/>
<evidence type="ECO:0000256" key="2">
    <source>
        <dbReference type="ARBA" id="ARBA00005189"/>
    </source>
</evidence>
<evidence type="ECO:0000256" key="14">
    <source>
        <dbReference type="SAM" id="Phobius"/>
    </source>
</evidence>
<dbReference type="GO" id="GO:0006633">
    <property type="term" value="P:fatty acid biosynthetic process"/>
    <property type="evidence" value="ECO:0007669"/>
    <property type="project" value="UniProtKB-KW"/>
</dbReference>
<dbReference type="AlphaFoldDB" id="A0A0D2J9V8"/>